<keyword evidence="4" id="KW-0812">Transmembrane</keyword>
<feature type="transmembrane region" description="Helical" evidence="4">
    <location>
        <begin position="239"/>
        <end position="258"/>
    </location>
</feature>
<dbReference type="SUPFAM" id="SSF103473">
    <property type="entry name" value="MFS general substrate transporter"/>
    <property type="match status" value="1"/>
</dbReference>
<comment type="similarity">
    <text evidence="2">Belongs to the major facilitator superfamily. Monocarboxylate porter (TC 2.A.1.13) family.</text>
</comment>
<dbReference type="Gene3D" id="1.20.1250.20">
    <property type="entry name" value="MFS general substrate transporter like domains"/>
    <property type="match status" value="2"/>
</dbReference>
<dbReference type="PANTHER" id="PTHR11360">
    <property type="entry name" value="MONOCARBOXYLATE TRANSPORTER"/>
    <property type="match status" value="1"/>
</dbReference>
<dbReference type="InterPro" id="IPR020846">
    <property type="entry name" value="MFS_dom"/>
</dbReference>
<evidence type="ECO:0000313" key="6">
    <source>
        <dbReference type="EMBL" id="KAF9740403.1"/>
    </source>
</evidence>
<accession>A0A9P6GRX6</accession>
<evidence type="ECO:0000256" key="4">
    <source>
        <dbReference type="SAM" id="Phobius"/>
    </source>
</evidence>
<protein>
    <submittedName>
        <fullName evidence="6">Riboflavin transporter MCH5-like protein 7</fullName>
    </submittedName>
</protein>
<feature type="transmembrane region" description="Helical" evidence="4">
    <location>
        <begin position="147"/>
        <end position="166"/>
    </location>
</feature>
<feature type="transmembrane region" description="Helical" evidence="4">
    <location>
        <begin position="372"/>
        <end position="399"/>
    </location>
</feature>
<feature type="transmembrane region" description="Helical" evidence="4">
    <location>
        <begin position="121"/>
        <end position="140"/>
    </location>
</feature>
<feature type="transmembrane region" description="Helical" evidence="4">
    <location>
        <begin position="348"/>
        <end position="366"/>
    </location>
</feature>
<proteinExistence type="inferred from homology"/>
<feature type="transmembrane region" description="Helical" evidence="4">
    <location>
        <begin position="317"/>
        <end position="336"/>
    </location>
</feature>
<name>A0A9P6GRX6_9PLEO</name>
<dbReference type="InterPro" id="IPR011701">
    <property type="entry name" value="MFS"/>
</dbReference>
<reference evidence="6" key="1">
    <citation type="journal article" date="2020" name="Mol. Plant Microbe Interact.">
        <title>Genome Sequence of the Biocontrol Agent Coniothyrium minitans strain Conio (IMI 134523).</title>
        <authorList>
            <person name="Patel D."/>
            <person name="Shittu T.A."/>
            <person name="Baroncelli R."/>
            <person name="Muthumeenakshi S."/>
            <person name="Osborne T.H."/>
            <person name="Janganan T.K."/>
            <person name="Sreenivasaprasad S."/>
        </authorList>
    </citation>
    <scope>NUCLEOTIDE SEQUENCE</scope>
    <source>
        <strain evidence="6">Conio</strain>
    </source>
</reference>
<evidence type="ECO:0000256" key="2">
    <source>
        <dbReference type="ARBA" id="ARBA00006727"/>
    </source>
</evidence>
<sequence>MDRAADGSSTLYDDKSQAQTASATISIHSSQQQEAPQHATREKAEHVTGESEEPGAPLEPSKSRPSINNAAAIPNGGATAWLQVVGAFFLFFNSWGIINTFGSYQAYYETSLLTSSNPSAISWIGSIQAFLLLVVGMICGPLYDRGYFRTLLLGGSFLLVFGQMMLSLCTQYYQVVLAQAICIGFGCGCLFIPSVAILSTYFTTKIATAMGLAASGSSLGGVVYPIVFHKLLPQIGFAWTTRVIGFIILATMLIPNAVMRVRVLPAKSRSLVDVSAFRIPAYSLMVTGFFVGFMGLYMPFFYAQLYAITDRITDPDLGFYLLAIMNSASVFGRIVPNYVADRLGPFNVVIPCTVVSAVLCCCFIAAHTAPGIVVLMALYGFFSGTFVSLPPTIIVHLSLTERGKIGTRMGQSFGVIAVGLLIGTPIGGAILDRSGFWAVWVYGAVMLGASVGMLWAARILGLLILGLLILGLIILLVLLHPRASPRRAAPRLHAIRLLPHVRRARPPRPALWTPSRSARLPRKEAMRTRAVPPHAAVPVVAPQPNGHNLLAALAVSHPDRGLVVFVVGGHLVVRFFEVVSQLEEAAGRERVVLRRRLALDLARAAPRGRFGELVGAHLLHGQDLARAGVVLLEHGVEEALDVGDLVRGEGRGELGEGVGRGVDEGVGAVVCGLVAGGANLVVEGGDGGVCVLHERGDGGFGDVA</sequence>
<dbReference type="Pfam" id="PF07690">
    <property type="entry name" value="MFS_1"/>
    <property type="match status" value="1"/>
</dbReference>
<dbReference type="AlphaFoldDB" id="A0A9P6GRX6"/>
<feature type="region of interest" description="Disordered" evidence="3">
    <location>
        <begin position="1"/>
        <end position="69"/>
    </location>
</feature>
<gene>
    <name evidence="6" type="ORF">PMIN01_03038</name>
</gene>
<dbReference type="CDD" id="cd17352">
    <property type="entry name" value="MFS_MCT_SLC16"/>
    <property type="match status" value="1"/>
</dbReference>
<keyword evidence="4" id="KW-1133">Transmembrane helix</keyword>
<evidence type="ECO:0000259" key="5">
    <source>
        <dbReference type="PROSITE" id="PS50850"/>
    </source>
</evidence>
<feature type="transmembrane region" description="Helical" evidence="4">
    <location>
        <begin position="437"/>
        <end position="455"/>
    </location>
</feature>
<dbReference type="OrthoDB" id="6509908at2759"/>
<keyword evidence="7" id="KW-1185">Reference proteome</keyword>
<evidence type="ECO:0000256" key="3">
    <source>
        <dbReference type="SAM" id="MobiDB-lite"/>
    </source>
</evidence>
<feature type="transmembrane region" description="Helical" evidence="4">
    <location>
        <begin position="462"/>
        <end position="481"/>
    </location>
</feature>
<dbReference type="InterPro" id="IPR036259">
    <property type="entry name" value="MFS_trans_sf"/>
</dbReference>
<comment type="subcellular location">
    <subcellularLocation>
        <location evidence="1">Membrane</location>
        <topology evidence="1">Multi-pass membrane protein</topology>
    </subcellularLocation>
</comment>
<feature type="domain" description="Major facilitator superfamily (MFS) profile" evidence="5">
    <location>
        <begin position="79"/>
        <end position="484"/>
    </location>
</feature>
<dbReference type="InterPro" id="IPR050327">
    <property type="entry name" value="Proton-linked_MCT"/>
</dbReference>
<dbReference type="GO" id="GO:0022857">
    <property type="term" value="F:transmembrane transporter activity"/>
    <property type="evidence" value="ECO:0007669"/>
    <property type="project" value="InterPro"/>
</dbReference>
<dbReference type="PANTHER" id="PTHR11360:SF234">
    <property type="entry name" value="MFS-TYPE TRANSPORTER DBAD-RELATED"/>
    <property type="match status" value="1"/>
</dbReference>
<feature type="compositionally biased region" description="Polar residues" evidence="3">
    <location>
        <begin position="7"/>
        <end position="35"/>
    </location>
</feature>
<keyword evidence="4" id="KW-0472">Membrane</keyword>
<feature type="transmembrane region" description="Helical" evidence="4">
    <location>
        <begin position="172"/>
        <end position="199"/>
    </location>
</feature>
<feature type="transmembrane region" description="Helical" evidence="4">
    <location>
        <begin position="206"/>
        <end position="227"/>
    </location>
</feature>
<comment type="caution">
    <text evidence="6">The sequence shown here is derived from an EMBL/GenBank/DDBJ whole genome shotgun (WGS) entry which is preliminary data.</text>
</comment>
<evidence type="ECO:0000256" key="1">
    <source>
        <dbReference type="ARBA" id="ARBA00004141"/>
    </source>
</evidence>
<organism evidence="6 7">
    <name type="scientific">Paraphaeosphaeria minitans</name>
    <dbReference type="NCBI Taxonomy" id="565426"/>
    <lineage>
        <taxon>Eukaryota</taxon>
        <taxon>Fungi</taxon>
        <taxon>Dikarya</taxon>
        <taxon>Ascomycota</taxon>
        <taxon>Pezizomycotina</taxon>
        <taxon>Dothideomycetes</taxon>
        <taxon>Pleosporomycetidae</taxon>
        <taxon>Pleosporales</taxon>
        <taxon>Massarineae</taxon>
        <taxon>Didymosphaeriaceae</taxon>
        <taxon>Paraphaeosphaeria</taxon>
    </lineage>
</organism>
<feature type="transmembrane region" description="Helical" evidence="4">
    <location>
        <begin position="279"/>
        <end position="297"/>
    </location>
</feature>
<dbReference type="Proteomes" id="UP000756921">
    <property type="component" value="Unassembled WGS sequence"/>
</dbReference>
<feature type="transmembrane region" description="Helical" evidence="4">
    <location>
        <begin position="411"/>
        <end position="431"/>
    </location>
</feature>
<feature type="compositionally biased region" description="Basic and acidic residues" evidence="3">
    <location>
        <begin position="39"/>
        <end position="49"/>
    </location>
</feature>
<evidence type="ECO:0000313" key="7">
    <source>
        <dbReference type="Proteomes" id="UP000756921"/>
    </source>
</evidence>
<dbReference type="EMBL" id="WJXW01000002">
    <property type="protein sequence ID" value="KAF9740403.1"/>
    <property type="molecule type" value="Genomic_DNA"/>
</dbReference>
<dbReference type="PROSITE" id="PS50850">
    <property type="entry name" value="MFS"/>
    <property type="match status" value="1"/>
</dbReference>
<dbReference type="GO" id="GO:0016020">
    <property type="term" value="C:membrane"/>
    <property type="evidence" value="ECO:0007669"/>
    <property type="project" value="UniProtKB-SubCell"/>
</dbReference>
<feature type="transmembrane region" description="Helical" evidence="4">
    <location>
        <begin position="80"/>
        <end position="101"/>
    </location>
</feature>